<sequence length="94" mass="9969">MSTTSLKIPEDVKQLAVAAAKQQGITPHAFMVDAIRVAASNAEKHSRFVADALAARANVLESGKGYAAEDVHAYLRARAQGKPAAKPKAKSWRG</sequence>
<proteinExistence type="predicted"/>
<evidence type="ECO:0000313" key="1">
    <source>
        <dbReference type="EMBL" id="SEQ66520.1"/>
    </source>
</evidence>
<keyword evidence="2" id="KW-1185">Reference proteome</keyword>
<gene>
    <name evidence="1" type="ORF">SAMN04488038_10956</name>
</gene>
<dbReference type="AlphaFoldDB" id="A0A1H9HW31"/>
<dbReference type="STRING" id="489703.SAMN04488038_10956"/>
<protein>
    <recommendedName>
        <fullName evidence="3">Ribbon-helix-helix protein, copG family</fullName>
    </recommendedName>
</protein>
<dbReference type="EMBL" id="FOFS01000009">
    <property type="protein sequence ID" value="SEQ66520.1"/>
    <property type="molecule type" value="Genomic_DNA"/>
</dbReference>
<dbReference type="Proteomes" id="UP000199233">
    <property type="component" value="Unassembled WGS sequence"/>
</dbReference>
<dbReference type="RefSeq" id="WP_143068944.1">
    <property type="nucleotide sequence ID" value="NZ_FOFS01000009.1"/>
</dbReference>
<dbReference type="OrthoDB" id="7062343at2"/>
<evidence type="ECO:0008006" key="3">
    <source>
        <dbReference type="Google" id="ProtNLM"/>
    </source>
</evidence>
<name>A0A1H9HW31_9GAMM</name>
<accession>A0A1H9HW31</accession>
<organism evidence="1 2">
    <name type="scientific">Solimonas aquatica</name>
    <dbReference type="NCBI Taxonomy" id="489703"/>
    <lineage>
        <taxon>Bacteria</taxon>
        <taxon>Pseudomonadati</taxon>
        <taxon>Pseudomonadota</taxon>
        <taxon>Gammaproteobacteria</taxon>
        <taxon>Nevskiales</taxon>
        <taxon>Nevskiaceae</taxon>
        <taxon>Solimonas</taxon>
    </lineage>
</organism>
<evidence type="ECO:0000313" key="2">
    <source>
        <dbReference type="Proteomes" id="UP000199233"/>
    </source>
</evidence>
<reference evidence="1 2" key="1">
    <citation type="submission" date="2016-10" db="EMBL/GenBank/DDBJ databases">
        <authorList>
            <person name="de Groot N.N."/>
        </authorList>
    </citation>
    <scope>NUCLEOTIDE SEQUENCE [LARGE SCALE GENOMIC DNA]</scope>
    <source>
        <strain evidence="1 2">DSM 25927</strain>
    </source>
</reference>